<feature type="region of interest" description="Disordered" evidence="8">
    <location>
        <begin position="166"/>
        <end position="215"/>
    </location>
</feature>
<gene>
    <name evidence="10" type="ORF">V1264_020237</name>
</gene>
<dbReference type="PROSITE" id="PS50001">
    <property type="entry name" value="SH2"/>
    <property type="match status" value="1"/>
</dbReference>
<dbReference type="GO" id="GO:0045087">
    <property type="term" value="P:innate immune response"/>
    <property type="evidence" value="ECO:0007669"/>
    <property type="project" value="UniProtKB-KW"/>
</dbReference>
<dbReference type="InterPro" id="IPR036860">
    <property type="entry name" value="SH2_dom_sf"/>
</dbReference>
<name>A0AAN9B9Q4_9CAEN</name>
<dbReference type="InterPro" id="IPR000980">
    <property type="entry name" value="SH2"/>
</dbReference>
<dbReference type="InterPro" id="IPR031964">
    <property type="entry name" value="CARD_dom"/>
</dbReference>
<evidence type="ECO:0000256" key="1">
    <source>
        <dbReference type="ARBA" id="ARBA00022499"/>
    </source>
</evidence>
<dbReference type="GO" id="GO:0005737">
    <property type="term" value="C:cytoplasm"/>
    <property type="evidence" value="ECO:0007669"/>
    <property type="project" value="UniProtKB-ARBA"/>
</dbReference>
<dbReference type="Gene3D" id="3.30.505.10">
    <property type="entry name" value="SH2 domain"/>
    <property type="match status" value="1"/>
</dbReference>
<reference evidence="10 11" key="1">
    <citation type="submission" date="2024-02" db="EMBL/GenBank/DDBJ databases">
        <title>Chromosome-scale genome assembly of the rough periwinkle Littorina saxatilis.</title>
        <authorList>
            <person name="De Jode A."/>
            <person name="Faria R."/>
            <person name="Formenti G."/>
            <person name="Sims Y."/>
            <person name="Smith T.P."/>
            <person name="Tracey A."/>
            <person name="Wood J.M.D."/>
            <person name="Zagrodzka Z.B."/>
            <person name="Johannesson K."/>
            <person name="Butlin R.K."/>
            <person name="Leder E.H."/>
        </authorList>
    </citation>
    <scope>NUCLEOTIDE SEQUENCE [LARGE SCALE GENOMIC DNA]</scope>
    <source>
        <strain evidence="10">Snail1</strain>
        <tissue evidence="10">Muscle</tissue>
    </source>
</reference>
<evidence type="ECO:0000256" key="7">
    <source>
        <dbReference type="PROSITE-ProRule" id="PRU00191"/>
    </source>
</evidence>
<feature type="domain" description="SH2" evidence="9">
    <location>
        <begin position="233"/>
        <end position="329"/>
    </location>
</feature>
<evidence type="ECO:0000313" key="10">
    <source>
        <dbReference type="EMBL" id="KAK7101933.1"/>
    </source>
</evidence>
<comment type="caution">
    <text evidence="10">The sequence shown here is derived from an EMBL/GenBank/DDBJ whole genome shotgun (WGS) entry which is preliminary data.</text>
</comment>
<proteinExistence type="predicted"/>
<feature type="compositionally biased region" description="Polar residues" evidence="8">
    <location>
        <begin position="166"/>
        <end position="180"/>
    </location>
</feature>
<dbReference type="PANTHER" id="PTHR10155:SF0">
    <property type="entry name" value="SUPPRESSOR OF CYTOKINE SIGNALING AT 36E, ISOFORM D"/>
    <property type="match status" value="1"/>
</dbReference>
<keyword evidence="1" id="KW-1017">Isopeptide bond</keyword>
<evidence type="ECO:0000256" key="4">
    <source>
        <dbReference type="ARBA" id="ARBA00022843"/>
    </source>
</evidence>
<evidence type="ECO:0000256" key="6">
    <source>
        <dbReference type="ARBA" id="ARBA00022999"/>
    </source>
</evidence>
<keyword evidence="11" id="KW-1185">Reference proteome</keyword>
<keyword evidence="4" id="KW-0832">Ubl conjugation</keyword>
<sequence length="357" mass="39862">MARNGDMSVSLTFQSFSEELAYNSQLVQSIQLLFIRCIPAVELTDLQCISDKLTEEDIQKVRRRQDCEGSHAGARMLLDSLRVKPSWFPAFLQALDCREVKLAELKPQFLQLKEQVDKEWKEKNCANGTSATTSPAASASFGTNLVGRNDASTNLVGFGETTRVINPSSHWSRQSSQPVQESGEETSWTSEETVPKVPQRSAMHSGASQARPEDDAEDAYDYLFDPRLMSQRWFHGNMARGQAQDILKHQCVQSFLVRFNTERRHYCVSVVGHKKVLNLKVNEETSTGATRYYLDSSPERFATITELVDYFRTLPLATLDGPVCLCNPVLRGAENDDVLLCNGSVNAEGARTGESHA</sequence>
<evidence type="ECO:0000256" key="8">
    <source>
        <dbReference type="SAM" id="MobiDB-lite"/>
    </source>
</evidence>
<evidence type="ECO:0000256" key="5">
    <source>
        <dbReference type="ARBA" id="ARBA00022859"/>
    </source>
</evidence>
<dbReference type="SMART" id="SM00252">
    <property type="entry name" value="SH2"/>
    <property type="match status" value="1"/>
</dbReference>
<dbReference type="Pfam" id="PF16739">
    <property type="entry name" value="CARD_2"/>
    <property type="match status" value="1"/>
</dbReference>
<dbReference type="Gene3D" id="1.10.533.10">
    <property type="entry name" value="Death Domain, Fas"/>
    <property type="match status" value="1"/>
</dbReference>
<dbReference type="AlphaFoldDB" id="A0AAN9B9Q4"/>
<keyword evidence="5" id="KW-0391">Immunity</keyword>
<dbReference type="Pfam" id="PF00017">
    <property type="entry name" value="SH2"/>
    <property type="match status" value="1"/>
</dbReference>
<keyword evidence="6 7" id="KW-0727">SH2 domain</keyword>
<evidence type="ECO:0000313" key="11">
    <source>
        <dbReference type="Proteomes" id="UP001374579"/>
    </source>
</evidence>
<evidence type="ECO:0000256" key="3">
    <source>
        <dbReference type="ARBA" id="ARBA00022588"/>
    </source>
</evidence>
<evidence type="ECO:0000259" key="9">
    <source>
        <dbReference type="PROSITE" id="PS50001"/>
    </source>
</evidence>
<protein>
    <recommendedName>
        <fullName evidence="9">SH2 domain-containing protein</fullName>
    </recommendedName>
</protein>
<evidence type="ECO:0000256" key="2">
    <source>
        <dbReference type="ARBA" id="ARBA00022553"/>
    </source>
</evidence>
<accession>A0AAN9B9Q4</accession>
<dbReference type="Proteomes" id="UP001374579">
    <property type="component" value="Unassembled WGS sequence"/>
</dbReference>
<keyword evidence="2" id="KW-0597">Phosphoprotein</keyword>
<keyword evidence="3" id="KW-0399">Innate immunity</keyword>
<dbReference type="EMBL" id="JBAMIC010000010">
    <property type="protein sequence ID" value="KAK7101933.1"/>
    <property type="molecule type" value="Genomic_DNA"/>
</dbReference>
<organism evidence="10 11">
    <name type="scientific">Littorina saxatilis</name>
    <dbReference type="NCBI Taxonomy" id="31220"/>
    <lineage>
        <taxon>Eukaryota</taxon>
        <taxon>Metazoa</taxon>
        <taxon>Spiralia</taxon>
        <taxon>Lophotrochozoa</taxon>
        <taxon>Mollusca</taxon>
        <taxon>Gastropoda</taxon>
        <taxon>Caenogastropoda</taxon>
        <taxon>Littorinimorpha</taxon>
        <taxon>Littorinoidea</taxon>
        <taxon>Littorinidae</taxon>
        <taxon>Littorina</taxon>
    </lineage>
</organism>
<dbReference type="CDD" id="cd00173">
    <property type="entry name" value="SH2"/>
    <property type="match status" value="1"/>
</dbReference>
<dbReference type="InterPro" id="IPR011029">
    <property type="entry name" value="DEATH-like_dom_sf"/>
</dbReference>
<dbReference type="PANTHER" id="PTHR10155">
    <property type="entry name" value="PHOSPHATIDYLINOSITOL 3-KINASE REGULATORY SUBUNIT"/>
    <property type="match status" value="1"/>
</dbReference>
<dbReference type="SUPFAM" id="SSF55550">
    <property type="entry name" value="SH2 domain"/>
    <property type="match status" value="1"/>
</dbReference>